<dbReference type="OrthoDB" id="5469096at2"/>
<dbReference type="AlphaFoldDB" id="A0A1M6MQC5"/>
<accession>A0A1M6MQC5</accession>
<reference evidence="2" key="1">
    <citation type="submission" date="2016-11" db="EMBL/GenBank/DDBJ databases">
        <authorList>
            <person name="Varghese N."/>
            <person name="Submissions S."/>
        </authorList>
    </citation>
    <scope>NUCLEOTIDE SEQUENCE [LARGE SCALE GENOMIC DNA]</scope>
    <source>
        <strain evidence="2">DSM 16219</strain>
    </source>
</reference>
<dbReference type="STRING" id="1121393.SAMN02745216_02397"/>
<dbReference type="Proteomes" id="UP000183994">
    <property type="component" value="Unassembled WGS sequence"/>
</dbReference>
<dbReference type="EMBL" id="FQZU01000013">
    <property type="protein sequence ID" value="SHJ85550.1"/>
    <property type="molecule type" value="Genomic_DNA"/>
</dbReference>
<proteinExistence type="predicted"/>
<keyword evidence="2" id="KW-1185">Reference proteome</keyword>
<evidence type="ECO:0000313" key="2">
    <source>
        <dbReference type="Proteomes" id="UP000183994"/>
    </source>
</evidence>
<protein>
    <submittedName>
        <fullName evidence="1">Uncharacterized protein</fullName>
    </submittedName>
</protein>
<organism evidence="1 2">
    <name type="scientific">Desulfatibacillum alkenivorans DSM 16219</name>
    <dbReference type="NCBI Taxonomy" id="1121393"/>
    <lineage>
        <taxon>Bacteria</taxon>
        <taxon>Pseudomonadati</taxon>
        <taxon>Thermodesulfobacteriota</taxon>
        <taxon>Desulfobacteria</taxon>
        <taxon>Desulfobacterales</taxon>
        <taxon>Desulfatibacillaceae</taxon>
        <taxon>Desulfatibacillum</taxon>
    </lineage>
</organism>
<sequence length="412" mass="46551">MDWRIDHPCPQCGGPVTLEETDRVLACPFCKVRLHITSRGPFRYCMDLGEQADEVVYVPYWRFKGTLFSAAVDKINNKLLDSSTQAASLDYAPMTLGLRPQLLHLRFATREVPGSYVAPNIPFKDALKAIEVNLRLAQVDAYKEESFEKAYIGDNTSIIYAPFFVKGGQLFDAVLKKPVGRLPEDAQMLDPNLLSNHKWSPNFLSAMCPHCGWDVAGETDSCVFLCQNCEKAWRPKDEGFKRVTVQTIGELEKNGKYLPFWRIKAKVEGLDLASVADMVRAANLPKAITEEMENQEFFFWIPAFKVNPQLFVRLARHITSTPFPGELEDKLPQGETHPVNLPLSEAAQSLKICIASFVKPRQTMVMMLPEISVTPQKGSLVYVPFARQGAEFVHRQMNFSVNSRALHYGREM</sequence>
<name>A0A1M6MQC5_9BACT</name>
<gene>
    <name evidence="1" type="ORF">SAMN02745216_02397</name>
</gene>
<evidence type="ECO:0000313" key="1">
    <source>
        <dbReference type="EMBL" id="SHJ85550.1"/>
    </source>
</evidence>
<dbReference type="RefSeq" id="WP_073476042.1">
    <property type="nucleotide sequence ID" value="NZ_FQZU01000013.1"/>
</dbReference>